<evidence type="ECO:0000313" key="14">
    <source>
        <dbReference type="EMBL" id="MDM7859728.1"/>
    </source>
</evidence>
<feature type="transmembrane region" description="Helical" evidence="12">
    <location>
        <begin position="12"/>
        <end position="34"/>
    </location>
</feature>
<keyword evidence="7" id="KW-0143">Chaperone</keyword>
<dbReference type="PANTHER" id="PTHR47529">
    <property type="entry name" value="PEPTIDYL-PROLYL CIS-TRANS ISOMERASE D"/>
    <property type="match status" value="1"/>
</dbReference>
<evidence type="ECO:0000256" key="4">
    <source>
        <dbReference type="ARBA" id="ARBA00022692"/>
    </source>
</evidence>
<dbReference type="InterPro" id="IPR000297">
    <property type="entry name" value="PPIase_PpiC"/>
</dbReference>
<keyword evidence="11" id="KW-0697">Rotamase</keyword>
<dbReference type="Proteomes" id="UP001234343">
    <property type="component" value="Unassembled WGS sequence"/>
</dbReference>
<evidence type="ECO:0000256" key="10">
    <source>
        <dbReference type="ARBA" id="ARBA00042775"/>
    </source>
</evidence>
<dbReference type="SUPFAM" id="SSF109998">
    <property type="entry name" value="Triger factor/SurA peptide-binding domain-like"/>
    <property type="match status" value="1"/>
</dbReference>
<keyword evidence="15" id="KW-1185">Reference proteome</keyword>
<evidence type="ECO:0000256" key="3">
    <source>
        <dbReference type="ARBA" id="ARBA00022519"/>
    </source>
</evidence>
<proteinExistence type="inferred from homology"/>
<dbReference type="InterPro" id="IPR046357">
    <property type="entry name" value="PPIase_dom_sf"/>
</dbReference>
<accession>A0ABT7SU63</accession>
<dbReference type="InterPro" id="IPR027304">
    <property type="entry name" value="Trigger_fact/SurA_dom_sf"/>
</dbReference>
<evidence type="ECO:0000256" key="12">
    <source>
        <dbReference type="SAM" id="Phobius"/>
    </source>
</evidence>
<keyword evidence="3" id="KW-0997">Cell inner membrane</keyword>
<name>A0ABT7SU63_9ALTE</name>
<reference evidence="14 15" key="1">
    <citation type="submission" date="2023-06" db="EMBL/GenBank/DDBJ databases">
        <title>Alteromonas sp. ASW11-36 isolated from intertidal sand.</title>
        <authorList>
            <person name="Li Y."/>
        </authorList>
    </citation>
    <scope>NUCLEOTIDE SEQUENCE [LARGE SCALE GENOMIC DNA]</scope>
    <source>
        <strain evidence="14 15">ASW11-36</strain>
    </source>
</reference>
<comment type="subcellular location">
    <subcellularLocation>
        <location evidence="1">Cell inner membrane</location>
        <topology evidence="1">Single-pass type II membrane protein</topology>
        <orientation evidence="1">Periplasmic side</orientation>
    </subcellularLocation>
</comment>
<dbReference type="SUPFAM" id="SSF54534">
    <property type="entry name" value="FKBP-like"/>
    <property type="match status" value="1"/>
</dbReference>
<comment type="caution">
    <text evidence="14">The sequence shown here is derived from an EMBL/GenBank/DDBJ whole genome shotgun (WGS) entry which is preliminary data.</text>
</comment>
<evidence type="ECO:0000256" key="2">
    <source>
        <dbReference type="ARBA" id="ARBA00022475"/>
    </source>
</evidence>
<dbReference type="Gene3D" id="1.10.4030.10">
    <property type="entry name" value="Porin chaperone SurA, peptide-binding domain"/>
    <property type="match status" value="1"/>
</dbReference>
<evidence type="ECO:0000256" key="8">
    <source>
        <dbReference type="ARBA" id="ARBA00038408"/>
    </source>
</evidence>
<evidence type="ECO:0000256" key="1">
    <source>
        <dbReference type="ARBA" id="ARBA00004382"/>
    </source>
</evidence>
<dbReference type="InterPro" id="IPR052029">
    <property type="entry name" value="PpiD_chaperone"/>
</dbReference>
<dbReference type="Pfam" id="PF13616">
    <property type="entry name" value="Rotamase_3"/>
    <property type="match status" value="1"/>
</dbReference>
<keyword evidence="6 12" id="KW-0472">Membrane</keyword>
<dbReference type="PROSITE" id="PS50198">
    <property type="entry name" value="PPIC_PPIASE_2"/>
    <property type="match status" value="1"/>
</dbReference>
<evidence type="ECO:0000256" key="11">
    <source>
        <dbReference type="PROSITE-ProRule" id="PRU00278"/>
    </source>
</evidence>
<gene>
    <name evidence="14" type="ORF">QTP81_03805</name>
</gene>
<organism evidence="14 15">
    <name type="scientific">Alteromonas arenosi</name>
    <dbReference type="NCBI Taxonomy" id="3055817"/>
    <lineage>
        <taxon>Bacteria</taxon>
        <taxon>Pseudomonadati</taxon>
        <taxon>Pseudomonadota</taxon>
        <taxon>Gammaproteobacteria</taxon>
        <taxon>Alteromonadales</taxon>
        <taxon>Alteromonadaceae</taxon>
        <taxon>Alteromonas/Salinimonas group</taxon>
        <taxon>Alteromonas</taxon>
    </lineage>
</organism>
<comment type="similarity">
    <text evidence="8">Belongs to the PpiD chaperone family.</text>
</comment>
<keyword evidence="5 12" id="KW-1133">Transmembrane helix</keyword>
<evidence type="ECO:0000256" key="7">
    <source>
        <dbReference type="ARBA" id="ARBA00023186"/>
    </source>
</evidence>
<evidence type="ECO:0000256" key="6">
    <source>
        <dbReference type="ARBA" id="ARBA00023136"/>
    </source>
</evidence>
<dbReference type="Gene3D" id="3.10.50.40">
    <property type="match status" value="1"/>
</dbReference>
<keyword evidence="11" id="KW-0413">Isomerase</keyword>
<evidence type="ECO:0000256" key="5">
    <source>
        <dbReference type="ARBA" id="ARBA00022989"/>
    </source>
</evidence>
<dbReference type="Pfam" id="PF13624">
    <property type="entry name" value="SurA_N_3"/>
    <property type="match status" value="1"/>
</dbReference>
<protein>
    <recommendedName>
        <fullName evidence="9">Periplasmic chaperone PpiD</fullName>
    </recommendedName>
    <alternativeName>
        <fullName evidence="10">Periplasmic folding chaperone</fullName>
    </alternativeName>
</protein>
<keyword evidence="4 12" id="KW-0812">Transmembrane</keyword>
<dbReference type="EMBL" id="JAUCBP010000002">
    <property type="protein sequence ID" value="MDM7859728.1"/>
    <property type="molecule type" value="Genomic_DNA"/>
</dbReference>
<evidence type="ECO:0000256" key="9">
    <source>
        <dbReference type="ARBA" id="ARBA00040743"/>
    </source>
</evidence>
<evidence type="ECO:0000313" key="15">
    <source>
        <dbReference type="Proteomes" id="UP001234343"/>
    </source>
</evidence>
<evidence type="ECO:0000259" key="13">
    <source>
        <dbReference type="PROSITE" id="PS50198"/>
    </source>
</evidence>
<dbReference type="RefSeq" id="WP_289363823.1">
    <property type="nucleotide sequence ID" value="NZ_JAUCBP010000002.1"/>
</dbReference>
<dbReference type="PANTHER" id="PTHR47529:SF1">
    <property type="entry name" value="PERIPLASMIC CHAPERONE PPID"/>
    <property type="match status" value="1"/>
</dbReference>
<keyword evidence="2" id="KW-1003">Cell membrane</keyword>
<feature type="domain" description="PpiC" evidence="13">
    <location>
        <begin position="268"/>
        <end position="366"/>
    </location>
</feature>
<sequence>MLDKIREGAQGPWAMVVIALIVLSFVFAGVGSYLTGSTQTAVASVNGVEIQQNTLERAYQAERNRLESQFGEGVAALFANPEYLQDFRQGVLDRLIGEELVEQKAQALGLRVSDDQIRDTIRAMPEFQVGAQFNNERYQAIIQQAGFQPNSFRDYMRAEMTRDQLARALAGSEFTLPGEVERANLLQSQTRNIEVVTIAAQPFADAIELSEDDINAFYQSNLNTYDTEEKVALAYVELRVADLAGEVDVTEDEILEYYTQNQASYMTEEERRVSHIMVELSDDEAAAEAEAMALLARVQAGEDFAALAEAESDDIASAELGGDLDFFGRDIMEPAFEEAAFALDNVGDVTELVKTDFGFHIIKLTDIKPEDVTPLVEVQEDIRLLLETDKATGLFYARQQDMAQLAFELPDTLVDVAGAIGAEVKTTELFTQGAAPAAVNYPQVLAVAFSSDIINDGVNSDVIQISDEHVMVVRAEQYEPQRTKSLEEVRTEIEMALRAERAQQEALAFADDLMAKVIAEESIDTELSDNGLQWEAFNDLTRMMSTPGLLVVEQAFTLGLEQGENVTTVAKNNGDVALVKLLSVESPTEIDEAQLDALRQRLTSTYSQTNYAAFVEALRAEADVQVFAR</sequence>